<proteinExistence type="predicted"/>
<comment type="caution">
    <text evidence="1">The sequence shown here is derived from an EMBL/GenBank/DDBJ whole genome shotgun (WGS) entry which is preliminary data.</text>
</comment>
<evidence type="ECO:0000313" key="2">
    <source>
        <dbReference type="Proteomes" id="UP000805193"/>
    </source>
</evidence>
<sequence>MHYIANSWDAICKDTIANSFKCCGFRRDNDSSTGDTMIVDYVNANDNISVCDTAALDEITEDITLPHVDTFDEEDNSADADACVPAFLEASQSIDKILQFVCTHNDIIDLLP</sequence>
<name>A0AC60QAQ3_IXOPE</name>
<gene>
    <name evidence="1" type="ORF">HPB47_022453</name>
</gene>
<accession>A0AC60QAQ3</accession>
<reference evidence="1 2" key="1">
    <citation type="journal article" date="2020" name="Cell">
        <title>Large-Scale Comparative Analyses of Tick Genomes Elucidate Their Genetic Diversity and Vector Capacities.</title>
        <authorList>
            <consortium name="Tick Genome and Microbiome Consortium (TIGMIC)"/>
            <person name="Jia N."/>
            <person name="Wang J."/>
            <person name="Shi W."/>
            <person name="Du L."/>
            <person name="Sun Y."/>
            <person name="Zhan W."/>
            <person name="Jiang J.F."/>
            <person name="Wang Q."/>
            <person name="Zhang B."/>
            <person name="Ji P."/>
            <person name="Bell-Sakyi L."/>
            <person name="Cui X.M."/>
            <person name="Yuan T.T."/>
            <person name="Jiang B.G."/>
            <person name="Yang W.F."/>
            <person name="Lam T.T."/>
            <person name="Chang Q.C."/>
            <person name="Ding S.J."/>
            <person name="Wang X.J."/>
            <person name="Zhu J.G."/>
            <person name="Ruan X.D."/>
            <person name="Zhao L."/>
            <person name="Wei J.T."/>
            <person name="Ye R.Z."/>
            <person name="Que T.C."/>
            <person name="Du C.H."/>
            <person name="Zhou Y.H."/>
            <person name="Cheng J.X."/>
            <person name="Dai P.F."/>
            <person name="Guo W.B."/>
            <person name="Han X.H."/>
            <person name="Huang E.J."/>
            <person name="Li L.F."/>
            <person name="Wei W."/>
            <person name="Gao Y.C."/>
            <person name="Liu J.Z."/>
            <person name="Shao H.Z."/>
            <person name="Wang X."/>
            <person name="Wang C.C."/>
            <person name="Yang T.C."/>
            <person name="Huo Q.B."/>
            <person name="Li W."/>
            <person name="Chen H.Y."/>
            <person name="Chen S.E."/>
            <person name="Zhou L.G."/>
            <person name="Ni X.B."/>
            <person name="Tian J.H."/>
            <person name="Sheng Y."/>
            <person name="Liu T."/>
            <person name="Pan Y.S."/>
            <person name="Xia L.Y."/>
            <person name="Li J."/>
            <person name="Zhao F."/>
            <person name="Cao W.C."/>
        </authorList>
    </citation>
    <scope>NUCLEOTIDE SEQUENCE [LARGE SCALE GENOMIC DNA]</scope>
    <source>
        <strain evidence="1">Iper-2018</strain>
    </source>
</reference>
<organism evidence="1 2">
    <name type="scientific">Ixodes persulcatus</name>
    <name type="common">Taiga tick</name>
    <dbReference type="NCBI Taxonomy" id="34615"/>
    <lineage>
        <taxon>Eukaryota</taxon>
        <taxon>Metazoa</taxon>
        <taxon>Ecdysozoa</taxon>
        <taxon>Arthropoda</taxon>
        <taxon>Chelicerata</taxon>
        <taxon>Arachnida</taxon>
        <taxon>Acari</taxon>
        <taxon>Parasitiformes</taxon>
        <taxon>Ixodida</taxon>
        <taxon>Ixodoidea</taxon>
        <taxon>Ixodidae</taxon>
        <taxon>Ixodinae</taxon>
        <taxon>Ixodes</taxon>
    </lineage>
</organism>
<dbReference type="EMBL" id="JABSTQ010009299">
    <property type="protein sequence ID" value="KAG0430683.1"/>
    <property type="molecule type" value="Genomic_DNA"/>
</dbReference>
<keyword evidence="2" id="KW-1185">Reference proteome</keyword>
<protein>
    <submittedName>
        <fullName evidence="1">Uncharacterized protein</fullName>
    </submittedName>
</protein>
<evidence type="ECO:0000313" key="1">
    <source>
        <dbReference type="EMBL" id="KAG0430683.1"/>
    </source>
</evidence>
<dbReference type="Proteomes" id="UP000805193">
    <property type="component" value="Unassembled WGS sequence"/>
</dbReference>